<dbReference type="KEGG" id="svu:B1H20_23210"/>
<accession>A0A1V0UG79</accession>
<dbReference type="Pfam" id="PF06259">
    <property type="entry name" value="Abhydrolase_8"/>
    <property type="match status" value="1"/>
</dbReference>
<evidence type="ECO:0000259" key="1">
    <source>
        <dbReference type="Pfam" id="PF06259"/>
    </source>
</evidence>
<dbReference type="Proteomes" id="UP000192445">
    <property type="component" value="Chromosome"/>
</dbReference>
<proteinExistence type="predicted"/>
<dbReference type="InterPro" id="IPR010427">
    <property type="entry name" value="DUF1023"/>
</dbReference>
<dbReference type="AlphaFoldDB" id="A0A1V0UG79"/>
<reference evidence="2 3" key="1">
    <citation type="submission" date="2017-03" db="EMBL/GenBank/DDBJ databases">
        <title>Complete Genome Sequence of a natural compounds producer, Streptomyces violaceus S21.</title>
        <authorList>
            <person name="Zhong C."/>
            <person name="Zhao Z."/>
            <person name="Fu J."/>
            <person name="Zong G."/>
            <person name="Qin R."/>
            <person name="Cao G."/>
        </authorList>
    </citation>
    <scope>NUCLEOTIDE SEQUENCE [LARGE SCALE GENOMIC DNA]</scope>
    <source>
        <strain evidence="2 3">S21</strain>
    </source>
</reference>
<dbReference type="EMBL" id="CP020570">
    <property type="protein sequence ID" value="ARF63958.1"/>
    <property type="molecule type" value="Genomic_DNA"/>
</dbReference>
<feature type="domain" description="DUF1023" evidence="1">
    <location>
        <begin position="95"/>
        <end position="270"/>
    </location>
</feature>
<dbReference type="OrthoDB" id="5170249at2"/>
<gene>
    <name evidence="2" type="ORF">B1H20_23210</name>
</gene>
<dbReference type="InterPro" id="IPR029058">
    <property type="entry name" value="AB_hydrolase_fold"/>
</dbReference>
<organism evidence="2 3">
    <name type="scientific">Streptomyces violaceoruber</name>
    <dbReference type="NCBI Taxonomy" id="1935"/>
    <lineage>
        <taxon>Bacteria</taxon>
        <taxon>Bacillati</taxon>
        <taxon>Actinomycetota</taxon>
        <taxon>Actinomycetes</taxon>
        <taxon>Kitasatosporales</taxon>
        <taxon>Streptomycetaceae</taxon>
        <taxon>Streptomyces</taxon>
        <taxon>Streptomyces violaceoruber group</taxon>
    </lineage>
</organism>
<dbReference type="SUPFAM" id="SSF53474">
    <property type="entry name" value="alpha/beta-Hydrolases"/>
    <property type="match status" value="1"/>
</dbReference>
<name>A0A1V0UG79_STRVN</name>
<sequence length="331" mass="34585">MRAARIRLGMLIATIAGSIVASVTAAAANGVLGLPPAPRHVAVAAKDLPELYSENRRYLARAADAARRMGDGERARALGALASPDRRFLDASADGDGQAVEVLGDLAHAQRIALLVPGSDTTIDTFDHLGSRHGSVAGGSRALYAEMRAAAPGTRVAVIGWYGYRAPRTKSRDTVTQERAEEGGRLLRRQIDRLRGVNSGASVALMCHSYGSVVCGEAVRGMDQSAQSTLSGVAVFGSPGMGVDSAGELGARVPVWAGRGSGDWISRVPHAQYGVFGERVGFGPDPASAEFGARRLPTGDSRHGDYLRPGSLSLRSIALIGLDRGRQVSHG</sequence>
<protein>
    <recommendedName>
        <fullName evidence="1">DUF1023 domain-containing protein</fullName>
    </recommendedName>
</protein>
<dbReference type="Gene3D" id="3.40.50.1820">
    <property type="entry name" value="alpha/beta hydrolase"/>
    <property type="match status" value="1"/>
</dbReference>
<evidence type="ECO:0000313" key="2">
    <source>
        <dbReference type="EMBL" id="ARF63958.1"/>
    </source>
</evidence>
<dbReference type="STRING" id="1935.B1H20_23210"/>
<evidence type="ECO:0000313" key="3">
    <source>
        <dbReference type="Proteomes" id="UP000192445"/>
    </source>
</evidence>